<dbReference type="PROSITE" id="PS00059">
    <property type="entry name" value="ADH_ZINC"/>
    <property type="match status" value="1"/>
</dbReference>
<evidence type="ECO:0000313" key="10">
    <source>
        <dbReference type="Proteomes" id="UP000275356"/>
    </source>
</evidence>
<reference evidence="9 10" key="1">
    <citation type="submission" date="2018-11" db="EMBL/GenBank/DDBJ databases">
        <title>Sequencing the genomes of 1000 actinobacteria strains.</title>
        <authorList>
            <person name="Klenk H.-P."/>
        </authorList>
    </citation>
    <scope>NUCLEOTIDE SEQUENCE [LARGE SCALE GENOMIC DNA]</scope>
    <source>
        <strain evidence="9 10">DSM 13521</strain>
    </source>
</reference>
<evidence type="ECO:0000256" key="1">
    <source>
        <dbReference type="ARBA" id="ARBA00001947"/>
    </source>
</evidence>
<dbReference type="InterPro" id="IPR002328">
    <property type="entry name" value="ADH_Zn_CS"/>
</dbReference>
<dbReference type="GO" id="GO:0008270">
    <property type="term" value="F:zinc ion binding"/>
    <property type="evidence" value="ECO:0007669"/>
    <property type="project" value="InterPro"/>
</dbReference>
<dbReference type="GO" id="GO:0004022">
    <property type="term" value="F:alcohol dehydrogenase (NAD+) activity"/>
    <property type="evidence" value="ECO:0007669"/>
    <property type="project" value="TreeGrafter"/>
</dbReference>
<evidence type="ECO:0000313" key="9">
    <source>
        <dbReference type="EMBL" id="ROR96300.1"/>
    </source>
</evidence>
<evidence type="ECO:0000256" key="5">
    <source>
        <dbReference type="ARBA" id="ARBA00023002"/>
    </source>
</evidence>
<dbReference type="GO" id="GO:0005737">
    <property type="term" value="C:cytoplasm"/>
    <property type="evidence" value="ECO:0007669"/>
    <property type="project" value="TreeGrafter"/>
</dbReference>
<dbReference type="InterPro" id="IPR011032">
    <property type="entry name" value="GroES-like_sf"/>
</dbReference>
<protein>
    <submittedName>
        <fullName evidence="9">Alcohol dehydrogenase</fullName>
    </submittedName>
</protein>
<feature type="domain" description="Enoyl reductase (ER)" evidence="8">
    <location>
        <begin position="14"/>
        <end position="334"/>
    </location>
</feature>
<comment type="similarity">
    <text evidence="2 7">Belongs to the zinc-containing alcohol dehydrogenase family.</text>
</comment>
<dbReference type="SMART" id="SM00829">
    <property type="entry name" value="PKS_ER"/>
    <property type="match status" value="1"/>
</dbReference>
<comment type="caution">
    <text evidence="9">The sequence shown here is derived from an EMBL/GenBank/DDBJ whole genome shotgun (WGS) entry which is preliminary data.</text>
</comment>
<dbReference type="InterPro" id="IPR020843">
    <property type="entry name" value="ER"/>
</dbReference>
<evidence type="ECO:0000259" key="8">
    <source>
        <dbReference type="SMART" id="SM00829"/>
    </source>
</evidence>
<dbReference type="Pfam" id="PF00107">
    <property type="entry name" value="ADH_zinc_N"/>
    <property type="match status" value="1"/>
</dbReference>
<gene>
    <name evidence="9" type="ORF">EDD28_0883</name>
</gene>
<evidence type="ECO:0000256" key="6">
    <source>
        <dbReference type="ARBA" id="ARBA00048262"/>
    </source>
</evidence>
<dbReference type="InterPro" id="IPR013149">
    <property type="entry name" value="ADH-like_C"/>
</dbReference>
<dbReference type="Gene3D" id="3.40.50.720">
    <property type="entry name" value="NAD(P)-binding Rossmann-like Domain"/>
    <property type="match status" value="1"/>
</dbReference>
<keyword evidence="10" id="KW-1185">Reference proteome</keyword>
<dbReference type="SUPFAM" id="SSF51735">
    <property type="entry name" value="NAD(P)-binding Rossmann-fold domains"/>
    <property type="match status" value="1"/>
</dbReference>
<sequence>MAASAVTMRVRAPGAPLTAELVEVEPPMPGWVRVAVVASGMCRADLATAAAGAGSLPVTPGHEIAGTVAEVGAGVAGWDEGDRVAVGWFGGSCGHCDACRRGDVVHCPERMVPGVSYPGGWSQSVTVPAAALARVPEGLDLRDAAPMGCAGVTTFNALRRSGTPSGGRVAVVGLGGLGHLAVQFAARLGYEVIVVARGAEREGPARELGAHHYVDSTVLAPGAALAELGGVDAIVGTAHRTAALAELSTGLRAHGRLVLVGVDGEQLAIPVGQLVSKAQTVTGQLTGSPLDTEEAMRFAVLTGVRPVIERAPLGAAQAALERLRAGEARFRIVLDATTGGVVDG</sequence>
<evidence type="ECO:0000256" key="2">
    <source>
        <dbReference type="ARBA" id="ARBA00008072"/>
    </source>
</evidence>
<dbReference type="AlphaFoldDB" id="A0A3N2D950"/>
<dbReference type="EMBL" id="RKHQ01000001">
    <property type="protein sequence ID" value="ROR96300.1"/>
    <property type="molecule type" value="Genomic_DNA"/>
</dbReference>
<dbReference type="SUPFAM" id="SSF50129">
    <property type="entry name" value="GroES-like"/>
    <property type="match status" value="1"/>
</dbReference>
<evidence type="ECO:0000256" key="3">
    <source>
        <dbReference type="ARBA" id="ARBA00022723"/>
    </source>
</evidence>
<dbReference type="InterPro" id="IPR013154">
    <property type="entry name" value="ADH-like_N"/>
</dbReference>
<dbReference type="RefSeq" id="WP_123738498.1">
    <property type="nucleotide sequence ID" value="NZ_RKHQ01000001.1"/>
</dbReference>
<dbReference type="PANTHER" id="PTHR42940">
    <property type="entry name" value="ALCOHOL DEHYDROGENASE 1-RELATED"/>
    <property type="match status" value="1"/>
</dbReference>
<accession>A0A3N2D950</accession>
<dbReference type="Proteomes" id="UP000275356">
    <property type="component" value="Unassembled WGS sequence"/>
</dbReference>
<dbReference type="Gene3D" id="3.90.180.10">
    <property type="entry name" value="Medium-chain alcohol dehydrogenases, catalytic domain"/>
    <property type="match status" value="1"/>
</dbReference>
<evidence type="ECO:0000256" key="7">
    <source>
        <dbReference type="RuleBase" id="RU361277"/>
    </source>
</evidence>
<dbReference type="GO" id="GO:0008106">
    <property type="term" value="F:alcohol dehydrogenase (NADP+) activity"/>
    <property type="evidence" value="ECO:0007669"/>
    <property type="project" value="UniProtKB-EC"/>
</dbReference>
<dbReference type="FunFam" id="3.40.50.720:FF:000022">
    <property type="entry name" value="Cinnamyl alcohol dehydrogenase"/>
    <property type="match status" value="1"/>
</dbReference>
<proteinExistence type="inferred from homology"/>
<dbReference type="PANTHER" id="PTHR42940:SF7">
    <property type="entry name" value="ALCOHOL DEHYDROGENASE-LIKE N-TERMINAL DOMAIN-CONTAINING PROTEIN"/>
    <property type="match status" value="1"/>
</dbReference>
<organism evidence="9 10">
    <name type="scientific">Salana multivorans</name>
    <dbReference type="NCBI Taxonomy" id="120377"/>
    <lineage>
        <taxon>Bacteria</taxon>
        <taxon>Bacillati</taxon>
        <taxon>Actinomycetota</taxon>
        <taxon>Actinomycetes</taxon>
        <taxon>Micrococcales</taxon>
        <taxon>Beutenbergiaceae</taxon>
        <taxon>Salana</taxon>
    </lineage>
</organism>
<dbReference type="Pfam" id="PF08240">
    <property type="entry name" value="ADH_N"/>
    <property type="match status" value="1"/>
</dbReference>
<name>A0A3N2D950_9MICO</name>
<dbReference type="OrthoDB" id="3567264at2"/>
<comment type="cofactor">
    <cofactor evidence="1 7">
        <name>Zn(2+)</name>
        <dbReference type="ChEBI" id="CHEBI:29105"/>
    </cofactor>
</comment>
<evidence type="ECO:0000256" key="4">
    <source>
        <dbReference type="ARBA" id="ARBA00022833"/>
    </source>
</evidence>
<dbReference type="InterPro" id="IPR036291">
    <property type="entry name" value="NAD(P)-bd_dom_sf"/>
</dbReference>
<comment type="catalytic activity">
    <reaction evidence="6">
        <text>a primary alcohol + NADP(+) = an aldehyde + NADPH + H(+)</text>
        <dbReference type="Rhea" id="RHEA:15937"/>
        <dbReference type="ChEBI" id="CHEBI:15378"/>
        <dbReference type="ChEBI" id="CHEBI:15734"/>
        <dbReference type="ChEBI" id="CHEBI:17478"/>
        <dbReference type="ChEBI" id="CHEBI:57783"/>
        <dbReference type="ChEBI" id="CHEBI:58349"/>
        <dbReference type="EC" id="1.1.1.2"/>
    </reaction>
</comment>
<keyword evidence="3 7" id="KW-0479">Metal-binding</keyword>
<keyword evidence="5" id="KW-0560">Oxidoreductase</keyword>
<keyword evidence="4 7" id="KW-0862">Zinc</keyword>